<dbReference type="PANTHER" id="PTHR46353">
    <property type="entry name" value="ZINC FINGER PROTEIN 5"/>
    <property type="match status" value="1"/>
</dbReference>
<gene>
    <name evidence="4" type="ORF">V6N11_050129</name>
</gene>
<keyword evidence="1" id="KW-0479">Metal-binding</keyword>
<keyword evidence="5" id="KW-1185">Reference proteome</keyword>
<dbReference type="EMBL" id="JBBPBN010000007">
    <property type="protein sequence ID" value="KAK9033949.1"/>
    <property type="molecule type" value="Genomic_DNA"/>
</dbReference>
<dbReference type="Gene3D" id="3.30.160.60">
    <property type="entry name" value="Classic Zinc Finger"/>
    <property type="match status" value="1"/>
</dbReference>
<dbReference type="Proteomes" id="UP001396334">
    <property type="component" value="Unassembled WGS sequence"/>
</dbReference>
<reference evidence="4 5" key="1">
    <citation type="journal article" date="2024" name="G3 (Bethesda)">
        <title>Genome assembly of Hibiscus sabdariffa L. provides insights into metabolisms of medicinal natural products.</title>
        <authorList>
            <person name="Kim T."/>
        </authorList>
    </citation>
    <scope>NUCLEOTIDE SEQUENCE [LARGE SCALE GENOMIC DNA]</scope>
    <source>
        <strain evidence="4">TK-2024</strain>
        <tissue evidence="4">Old leaves</tissue>
    </source>
</reference>
<dbReference type="InterPro" id="IPR013087">
    <property type="entry name" value="Znf_C2H2_type"/>
</dbReference>
<evidence type="ECO:0000313" key="5">
    <source>
        <dbReference type="Proteomes" id="UP001396334"/>
    </source>
</evidence>
<keyword evidence="1" id="KW-0863">Zinc-finger</keyword>
<evidence type="ECO:0000256" key="1">
    <source>
        <dbReference type="PROSITE-ProRule" id="PRU00042"/>
    </source>
</evidence>
<dbReference type="InterPro" id="IPR044299">
    <property type="entry name" value="GIS3/ZFP5/ZFP6"/>
</dbReference>
<evidence type="ECO:0000259" key="3">
    <source>
        <dbReference type="PROSITE" id="PS50157"/>
    </source>
</evidence>
<dbReference type="PANTHER" id="PTHR46353:SF5">
    <property type="entry name" value="ZINC FINGER PROTEIN 5"/>
    <property type="match status" value="1"/>
</dbReference>
<name>A0ABR2T9M2_9ROSI</name>
<sequence length="164" mass="18375">MAKDACSASSNTCDTENVCSQAGSPGQKKLKLFGFELNPSTNNCVGGDESMDSSTDEKKFECRYCFKEFSNSQALGGHQNAHKKERMEKKRLLLEAKSLQPLQNSFGFRYQESSSQISFEQYRQDASDQIIHFQQDSPLFTITSAAKPLKQSSKYLDLQFGLSL</sequence>
<proteinExistence type="predicted"/>
<accession>A0ABR2T9M2</accession>
<evidence type="ECO:0000313" key="4">
    <source>
        <dbReference type="EMBL" id="KAK9033949.1"/>
    </source>
</evidence>
<feature type="region of interest" description="Disordered" evidence="2">
    <location>
        <begin position="1"/>
        <end position="25"/>
    </location>
</feature>
<dbReference type="PROSITE" id="PS50157">
    <property type="entry name" value="ZINC_FINGER_C2H2_2"/>
    <property type="match status" value="1"/>
</dbReference>
<organism evidence="4 5">
    <name type="scientific">Hibiscus sabdariffa</name>
    <name type="common">roselle</name>
    <dbReference type="NCBI Taxonomy" id="183260"/>
    <lineage>
        <taxon>Eukaryota</taxon>
        <taxon>Viridiplantae</taxon>
        <taxon>Streptophyta</taxon>
        <taxon>Embryophyta</taxon>
        <taxon>Tracheophyta</taxon>
        <taxon>Spermatophyta</taxon>
        <taxon>Magnoliopsida</taxon>
        <taxon>eudicotyledons</taxon>
        <taxon>Gunneridae</taxon>
        <taxon>Pentapetalae</taxon>
        <taxon>rosids</taxon>
        <taxon>malvids</taxon>
        <taxon>Malvales</taxon>
        <taxon>Malvaceae</taxon>
        <taxon>Malvoideae</taxon>
        <taxon>Hibiscus</taxon>
    </lineage>
</organism>
<comment type="caution">
    <text evidence="4">The sequence shown here is derived from an EMBL/GenBank/DDBJ whole genome shotgun (WGS) entry which is preliminary data.</text>
</comment>
<dbReference type="SUPFAM" id="SSF57667">
    <property type="entry name" value="beta-beta-alpha zinc fingers"/>
    <property type="match status" value="1"/>
</dbReference>
<dbReference type="InterPro" id="IPR036236">
    <property type="entry name" value="Znf_C2H2_sf"/>
</dbReference>
<protein>
    <recommendedName>
        <fullName evidence="3">C2H2-type domain-containing protein</fullName>
    </recommendedName>
</protein>
<evidence type="ECO:0000256" key="2">
    <source>
        <dbReference type="SAM" id="MobiDB-lite"/>
    </source>
</evidence>
<keyword evidence="1" id="KW-0862">Zinc</keyword>
<feature type="domain" description="C2H2-type" evidence="3">
    <location>
        <begin position="60"/>
        <end position="87"/>
    </location>
</feature>
<feature type="compositionally biased region" description="Polar residues" evidence="2">
    <location>
        <begin position="7"/>
        <end position="24"/>
    </location>
</feature>
<dbReference type="PROSITE" id="PS00028">
    <property type="entry name" value="ZINC_FINGER_C2H2_1"/>
    <property type="match status" value="1"/>
</dbReference>